<dbReference type="PANTHER" id="PTHR43764">
    <property type="entry name" value="MOLYBDENUM COFACTOR BIOSYNTHESIS"/>
    <property type="match status" value="1"/>
</dbReference>
<proteinExistence type="predicted"/>
<organism evidence="4 5">
    <name type="scientific">Streptomyces rectiviolaceus</name>
    <dbReference type="NCBI Taxonomy" id="332591"/>
    <lineage>
        <taxon>Bacteria</taxon>
        <taxon>Bacillati</taxon>
        <taxon>Actinomycetota</taxon>
        <taxon>Actinomycetes</taxon>
        <taxon>Kitasatosporales</taxon>
        <taxon>Streptomycetaceae</taxon>
        <taxon>Streptomyces</taxon>
    </lineage>
</organism>
<dbReference type="PROSITE" id="PS01078">
    <property type="entry name" value="MOCF_BIOSYNTHESIS_1"/>
    <property type="match status" value="1"/>
</dbReference>
<dbReference type="Gene3D" id="3.40.980.10">
    <property type="entry name" value="MoaB/Mog-like domain"/>
    <property type="match status" value="1"/>
</dbReference>
<evidence type="ECO:0000259" key="3">
    <source>
        <dbReference type="SMART" id="SM00852"/>
    </source>
</evidence>
<dbReference type="Pfam" id="PF00994">
    <property type="entry name" value="MoCF_biosynth"/>
    <property type="match status" value="1"/>
</dbReference>
<reference evidence="5" key="1">
    <citation type="journal article" date="2019" name="Int. J. Syst. Evol. Microbiol.">
        <title>The Global Catalogue of Microorganisms (GCM) 10K type strain sequencing project: providing services to taxonomists for standard genome sequencing and annotation.</title>
        <authorList>
            <consortium name="The Broad Institute Genomics Platform"/>
            <consortium name="The Broad Institute Genome Sequencing Center for Infectious Disease"/>
            <person name="Wu L."/>
            <person name="Ma J."/>
        </authorList>
    </citation>
    <scope>NUCLEOTIDE SEQUENCE [LARGE SCALE GENOMIC DNA]</scope>
    <source>
        <strain evidence="5">JCM 9092</strain>
    </source>
</reference>
<dbReference type="SUPFAM" id="SSF53218">
    <property type="entry name" value="Molybdenum cofactor biosynthesis proteins"/>
    <property type="match status" value="1"/>
</dbReference>
<evidence type="ECO:0000313" key="4">
    <source>
        <dbReference type="EMBL" id="GAA3099693.1"/>
    </source>
</evidence>
<name>A0ABP6MG86_9ACTN</name>
<evidence type="ECO:0000313" key="5">
    <source>
        <dbReference type="Proteomes" id="UP001501637"/>
    </source>
</evidence>
<comment type="caution">
    <text evidence="4">The sequence shown here is derived from an EMBL/GenBank/DDBJ whole genome shotgun (WGS) entry which is preliminary data.</text>
</comment>
<dbReference type="NCBIfam" id="TIGR00177">
    <property type="entry name" value="molyb_syn"/>
    <property type="match status" value="1"/>
</dbReference>
<dbReference type="InterPro" id="IPR008284">
    <property type="entry name" value="MoCF_biosynth_CS"/>
</dbReference>
<gene>
    <name evidence="4" type="ORF">GCM10010449_23650</name>
</gene>
<keyword evidence="5" id="KW-1185">Reference proteome</keyword>
<dbReference type="InterPro" id="IPR051920">
    <property type="entry name" value="MPT_Adenylyltrnsfr/MoaC-Rel"/>
</dbReference>
<sequence>MTAYRALVVTASNRAAAGVYADRGGPIIAEALAALGFEVEGPQVVPDGDPVEQALRAGSAAGYDVILTTGGTGISPTDRTPEATRAVIDHEVPGIPEAIRAYGREKIPTAALSRGLAGVAGRTLIVNLPGSTGGVRDGLAVLEPLLTHAIEQLRGGDHPRPAGGAS</sequence>
<dbReference type="InterPro" id="IPR036425">
    <property type="entry name" value="MoaB/Mog-like_dom_sf"/>
</dbReference>
<dbReference type="RefSeq" id="WP_344520611.1">
    <property type="nucleotide sequence ID" value="NZ_BAAAUG010000035.1"/>
</dbReference>
<feature type="domain" description="MoaB/Mog" evidence="3">
    <location>
        <begin position="7"/>
        <end position="149"/>
    </location>
</feature>
<keyword evidence="2" id="KW-0501">Molybdenum cofactor biosynthesis</keyword>
<dbReference type="PANTHER" id="PTHR43764:SF1">
    <property type="entry name" value="MOLYBDOPTERIN MOLYBDOTRANSFERASE"/>
    <property type="match status" value="1"/>
</dbReference>
<dbReference type="SMART" id="SM00852">
    <property type="entry name" value="MoCF_biosynth"/>
    <property type="match status" value="1"/>
</dbReference>
<evidence type="ECO:0000256" key="1">
    <source>
        <dbReference type="ARBA" id="ARBA00005046"/>
    </source>
</evidence>
<accession>A0ABP6MG86</accession>
<protein>
    <submittedName>
        <fullName evidence="4">MogA/MoaB family molybdenum cofactor biosynthesis protein</fullName>
    </submittedName>
</protein>
<dbReference type="InterPro" id="IPR001453">
    <property type="entry name" value="MoaB/Mog_dom"/>
</dbReference>
<dbReference type="Proteomes" id="UP001501637">
    <property type="component" value="Unassembled WGS sequence"/>
</dbReference>
<dbReference type="EMBL" id="BAAAUG010000035">
    <property type="protein sequence ID" value="GAA3099693.1"/>
    <property type="molecule type" value="Genomic_DNA"/>
</dbReference>
<comment type="pathway">
    <text evidence="1">Cofactor biosynthesis; molybdopterin biosynthesis.</text>
</comment>
<dbReference type="CDD" id="cd00886">
    <property type="entry name" value="MogA_MoaB"/>
    <property type="match status" value="1"/>
</dbReference>
<evidence type="ECO:0000256" key="2">
    <source>
        <dbReference type="ARBA" id="ARBA00023150"/>
    </source>
</evidence>